<feature type="transmembrane region" description="Helical" evidence="6">
    <location>
        <begin position="512"/>
        <end position="531"/>
    </location>
</feature>
<dbReference type="OrthoDB" id="161814at2759"/>
<feature type="signal peptide" evidence="7">
    <location>
        <begin position="1"/>
        <end position="24"/>
    </location>
</feature>
<dbReference type="PANTHER" id="PTHR40855:SF1">
    <property type="entry name" value="CLAVAMINATE SYNTHASE-LIKE PROTEIN"/>
    <property type="match status" value="1"/>
</dbReference>
<keyword evidence="7" id="KW-0732">Signal</keyword>
<dbReference type="PANTHER" id="PTHR40855">
    <property type="entry name" value="DIOX_N DOMAIN-CONTAINING PROTEIN"/>
    <property type="match status" value="1"/>
</dbReference>
<feature type="transmembrane region" description="Helical" evidence="6">
    <location>
        <begin position="578"/>
        <end position="598"/>
    </location>
</feature>
<evidence type="ECO:0000313" key="9">
    <source>
        <dbReference type="Proteomes" id="UP001153069"/>
    </source>
</evidence>
<feature type="chain" id="PRO_5040195578" evidence="7">
    <location>
        <begin position="25"/>
        <end position="674"/>
    </location>
</feature>
<dbReference type="GO" id="GO:0016020">
    <property type="term" value="C:membrane"/>
    <property type="evidence" value="ECO:0007669"/>
    <property type="project" value="UniProtKB-SubCell"/>
</dbReference>
<dbReference type="AlphaFoldDB" id="A0A9N8D5L6"/>
<dbReference type="Pfam" id="PF04145">
    <property type="entry name" value="Ctr"/>
    <property type="match status" value="1"/>
</dbReference>
<keyword evidence="9" id="KW-1185">Reference proteome</keyword>
<evidence type="ECO:0000256" key="3">
    <source>
        <dbReference type="ARBA" id="ARBA00022989"/>
    </source>
</evidence>
<gene>
    <name evidence="8" type="ORF">SEMRO_10_G008020.1</name>
</gene>
<dbReference type="PROSITE" id="PS51257">
    <property type="entry name" value="PROKAR_LIPOPROTEIN"/>
    <property type="match status" value="1"/>
</dbReference>
<evidence type="ECO:0000256" key="4">
    <source>
        <dbReference type="ARBA" id="ARBA00023136"/>
    </source>
</evidence>
<reference evidence="8" key="1">
    <citation type="submission" date="2020-06" db="EMBL/GenBank/DDBJ databases">
        <authorList>
            <consortium name="Plant Systems Biology data submission"/>
        </authorList>
    </citation>
    <scope>NUCLEOTIDE SEQUENCE</scope>
    <source>
        <strain evidence="8">D6</strain>
    </source>
</reference>
<evidence type="ECO:0000256" key="6">
    <source>
        <dbReference type="SAM" id="Phobius"/>
    </source>
</evidence>
<feature type="region of interest" description="Disordered" evidence="5">
    <location>
        <begin position="655"/>
        <end position="674"/>
    </location>
</feature>
<accession>A0A9N8D5L6</accession>
<dbReference type="InterPro" id="IPR007274">
    <property type="entry name" value="Cop_transporter"/>
</dbReference>
<dbReference type="Proteomes" id="UP001153069">
    <property type="component" value="Unassembled WGS sequence"/>
</dbReference>
<dbReference type="EMBL" id="CAICTM010000010">
    <property type="protein sequence ID" value="CAB9496837.1"/>
    <property type="molecule type" value="Genomic_DNA"/>
</dbReference>
<comment type="subcellular location">
    <subcellularLocation>
        <location evidence="1">Membrane</location>
    </subcellularLocation>
</comment>
<evidence type="ECO:0000313" key="8">
    <source>
        <dbReference type="EMBL" id="CAB9496837.1"/>
    </source>
</evidence>
<dbReference type="GO" id="GO:0005375">
    <property type="term" value="F:copper ion transmembrane transporter activity"/>
    <property type="evidence" value="ECO:0007669"/>
    <property type="project" value="InterPro"/>
</dbReference>
<protein>
    <submittedName>
        <fullName evidence="8">Mucin 13, cell surface associated</fullName>
    </submittedName>
</protein>
<keyword evidence="3 6" id="KW-1133">Transmembrane helix</keyword>
<name>A0A9N8D5L6_9STRA</name>
<feature type="transmembrane region" description="Helical" evidence="6">
    <location>
        <begin position="552"/>
        <end position="572"/>
    </location>
</feature>
<sequence length="674" mass="72298">MKITTPSSALWLLVSAALLSCTRSAALSSNYEPLVFSSSELIKEENLPRLAEALTTTGLVAITTTATTTATTTSSSPEWFVTLATATVGFSPLPLDTPELAAQCGEDTVQAMETLRDQVAQTATVFLSAVDNLLLQAKRQELYTSSYQKPLIKTSYGVTYNSISSIVKAATNLEHFHVYSKNSTTSSSENHGQHEPALQVHSDAGLFLAFVPAHSCNSDMATGADQSFLIKDPADGQLKPVAFPPNSIAIMLGAGAEQWLDTPDTLPLKATRHAVHMTAGQSRAWYGMMHLVPESAIVEQTTSGQARTFGDMRQAMVLKGKTKTSRTFGDISSNSADDVSIGCGFSRFDAPAGSHQDFLSTATTMTTPRRRLQHVENAAACNNETMFYCWMSCLDIPNVENANGYISEKYGLYCLDPAVLAATGQVSKAVETCTEGGTVGGAMNTACVGMWQPQAPNVPSQEVVVEANSNQTESDEPWCYGGTSMYMDGFNWVGSTCAIYLFPSIILETPGALVFACFFTILFGMSLEFVIQQRRVTVRKYGPGMSRLAVSATFYGLQLTMGYAIMLVVMIYSIPLFLSVVVGIVGGHVVFSAPDALIQQVNAKKGSGQVTERTRDSGEGSNAECLSPEGGKVYNTMPVPEQPVTDGSCTFHSANDHEDLEIPEGSTPCCQNQL</sequence>
<evidence type="ECO:0000256" key="7">
    <source>
        <dbReference type="SAM" id="SignalP"/>
    </source>
</evidence>
<evidence type="ECO:0000256" key="5">
    <source>
        <dbReference type="SAM" id="MobiDB-lite"/>
    </source>
</evidence>
<keyword evidence="4 6" id="KW-0472">Membrane</keyword>
<feature type="region of interest" description="Disordered" evidence="5">
    <location>
        <begin position="608"/>
        <end position="627"/>
    </location>
</feature>
<organism evidence="8 9">
    <name type="scientific">Seminavis robusta</name>
    <dbReference type="NCBI Taxonomy" id="568900"/>
    <lineage>
        <taxon>Eukaryota</taxon>
        <taxon>Sar</taxon>
        <taxon>Stramenopiles</taxon>
        <taxon>Ochrophyta</taxon>
        <taxon>Bacillariophyta</taxon>
        <taxon>Bacillariophyceae</taxon>
        <taxon>Bacillariophycidae</taxon>
        <taxon>Naviculales</taxon>
        <taxon>Naviculaceae</taxon>
        <taxon>Seminavis</taxon>
    </lineage>
</organism>
<comment type="caution">
    <text evidence="8">The sequence shown here is derived from an EMBL/GenBank/DDBJ whole genome shotgun (WGS) entry which is preliminary data.</text>
</comment>
<evidence type="ECO:0000256" key="1">
    <source>
        <dbReference type="ARBA" id="ARBA00004370"/>
    </source>
</evidence>
<proteinExistence type="predicted"/>
<evidence type="ECO:0000256" key="2">
    <source>
        <dbReference type="ARBA" id="ARBA00022692"/>
    </source>
</evidence>
<keyword evidence="2 6" id="KW-0812">Transmembrane</keyword>